<organism evidence="2 3">
    <name type="scientific">Komagataella phaffii (strain GS115 / ATCC 20864)</name>
    <name type="common">Yeast</name>
    <name type="synonym">Pichia pastoris</name>
    <dbReference type="NCBI Taxonomy" id="644223"/>
    <lineage>
        <taxon>Eukaryota</taxon>
        <taxon>Fungi</taxon>
        <taxon>Dikarya</taxon>
        <taxon>Ascomycota</taxon>
        <taxon>Saccharomycotina</taxon>
        <taxon>Pichiomycetes</taxon>
        <taxon>Pichiales</taxon>
        <taxon>Pichiaceae</taxon>
        <taxon>Komagataella</taxon>
    </lineage>
</organism>
<keyword evidence="1" id="KW-1133">Transmembrane helix</keyword>
<accession>C4QX07</accession>
<dbReference type="AlphaFoldDB" id="C4QX07"/>
<dbReference type="GeneID" id="8196533"/>
<feature type="transmembrane region" description="Helical" evidence="1">
    <location>
        <begin position="141"/>
        <end position="159"/>
    </location>
</feature>
<keyword evidence="1" id="KW-0812">Transmembrane</keyword>
<protein>
    <submittedName>
        <fullName evidence="2">Uncharacterized protein</fullName>
    </submittedName>
</protein>
<evidence type="ECO:0000313" key="2">
    <source>
        <dbReference type="EMBL" id="CAY67780.1"/>
    </source>
</evidence>
<name>C4QX07_KOMPG</name>
<reference evidence="2 3" key="1">
    <citation type="journal article" date="2009" name="Nat. Biotechnol.">
        <title>Genome sequence of the recombinant protein production host Pichia pastoris.</title>
        <authorList>
            <person name="De Schutter K."/>
            <person name="Lin Y.C."/>
            <person name="Tiels P."/>
            <person name="Van Hecke A."/>
            <person name="Glinka S."/>
            <person name="Weber-Lehmann J."/>
            <person name="Rouze P."/>
            <person name="Van de Peer Y."/>
            <person name="Callewaert N."/>
        </authorList>
    </citation>
    <scope>NUCLEOTIDE SEQUENCE [LARGE SCALE GENOMIC DNA]</scope>
    <source>
        <strain evidence="3">GS115 / ATCC 20864</strain>
    </source>
</reference>
<dbReference type="KEGG" id="ppa:PAS_chr1-1_0403"/>
<dbReference type="EMBL" id="FN392319">
    <property type="protein sequence ID" value="CAY67780.1"/>
    <property type="molecule type" value="Genomic_DNA"/>
</dbReference>
<dbReference type="HOGENOM" id="CLU_401750_0_0_1"/>
<evidence type="ECO:0000256" key="1">
    <source>
        <dbReference type="SAM" id="Phobius"/>
    </source>
</evidence>
<gene>
    <name evidence="2" type="ordered locus">PAS_chr1-1_0403</name>
</gene>
<evidence type="ECO:0000313" key="3">
    <source>
        <dbReference type="Proteomes" id="UP000000314"/>
    </source>
</evidence>
<dbReference type="InParanoid" id="C4QX07"/>
<dbReference type="OrthoDB" id="10335709at2759"/>
<keyword evidence="3" id="KW-1185">Reference proteome</keyword>
<sequence length="685" mass="78999">MLQQDWRTSKSSEQNKPGIPRSFKIVLDSIIGRRQIGRNELEVYQETFNYRLVSSVYLNENYMNGMMFGLIGRKFSNQSRNWKKPVWRRRQRAQCEVSFNLRLISSCSPQLYGPAILILVFRLIHFSQRFGSGISFPSKRLLFLLILALMNSYFKLFYLMTKLYNMNNLCLLERMFESEKYIDNNMFKAIPETCKKLNTLVSDQLRLLIVHRATAIHNLLPFLNIDLFMSYLEIYQIFDTDRQIYKVFGCFCTDNFEIYDHLNSPYNSMSLIKSTDESNIPLTWEESNLSNLLGVNNQIRKIFLCCLLSMYSCLDNDEKKSNLNTRVSHKWLILSLSSQRLGHSLKGLPFLQKQRILSTVLWSQISLFVFSGNFLNTHISIHKSQNNHILPDFQTNFVSGALKDQQQSPYDQLIAKLNKLSSKLILLKNSAPSEHTAIIDSLSDVRFTNLPEFFDMLDSILQNATYDTHNPPQSPEKKDDEFETWIKNKAKPLNISSISSPIVTAASTGVIHQASTFNSLHYSHEKRSSSGLSFNLIRVISDDKMPTSTTQQTSPDSDDSLSLDSAVKYKFNHNQGNFYHFEDFDNNYDHGITEGYHSRGLFTETSPSSYGMNQKDMQLEGINKTSNTVRLVRPLSFPDSETSEVFSVDHSNISKEVRKKLSKIFDEEEPSEEISNINTTGELIY</sequence>
<dbReference type="RefSeq" id="XP_002490061.1">
    <property type="nucleotide sequence ID" value="XM_002490016.1"/>
</dbReference>
<keyword evidence="1" id="KW-0472">Membrane</keyword>
<proteinExistence type="predicted"/>
<dbReference type="Proteomes" id="UP000000314">
    <property type="component" value="Chromosome 1"/>
</dbReference>
<feature type="transmembrane region" description="Helical" evidence="1">
    <location>
        <begin position="99"/>
        <end position="121"/>
    </location>
</feature>